<dbReference type="PANTHER" id="PTHR30055:SF234">
    <property type="entry name" value="HTH-TYPE TRANSCRIPTIONAL REGULATOR BETI"/>
    <property type="match status" value="1"/>
</dbReference>
<dbReference type="InterPro" id="IPR009057">
    <property type="entry name" value="Homeodomain-like_sf"/>
</dbReference>
<feature type="domain" description="HTH tetR-type" evidence="5">
    <location>
        <begin position="11"/>
        <end position="71"/>
    </location>
</feature>
<dbReference type="EMBL" id="WEGI01000002">
    <property type="protein sequence ID" value="MQY25304.1"/>
    <property type="molecule type" value="Genomic_DNA"/>
</dbReference>
<evidence type="ECO:0000313" key="7">
    <source>
        <dbReference type="Proteomes" id="UP000431401"/>
    </source>
</evidence>
<comment type="caution">
    <text evidence="6">The sequence shown here is derived from an EMBL/GenBank/DDBJ whole genome shotgun (WGS) entry which is preliminary data.</text>
</comment>
<gene>
    <name evidence="6" type="ORF">NRB56_08600</name>
</gene>
<keyword evidence="3" id="KW-0804">Transcription</keyword>
<accession>A0A7K0DKI1</accession>
<dbReference type="Pfam" id="PF00440">
    <property type="entry name" value="TetR_N"/>
    <property type="match status" value="1"/>
</dbReference>
<evidence type="ECO:0000256" key="3">
    <source>
        <dbReference type="ARBA" id="ARBA00023163"/>
    </source>
</evidence>
<sequence>MPTRRRGANDTTTRRELLDATARIMIADGYAAASARRVAAEAGVKPALVHYYFPTMDDLFVAVLREGTEGHFGSHRRALAGPRPLHALWELAKDAERNSLMVEFFALANHRKAIRAELVAYATRFREVQLTALTFILRQYGVNIEEFPPVAVSLLLSTVTTILVMESNMDLTLGHEETIALIERYLDGLEPPVAADGGA</sequence>
<evidence type="ECO:0000259" key="5">
    <source>
        <dbReference type="PROSITE" id="PS50977"/>
    </source>
</evidence>
<dbReference type="GO" id="GO:0000976">
    <property type="term" value="F:transcription cis-regulatory region binding"/>
    <property type="evidence" value="ECO:0007669"/>
    <property type="project" value="TreeGrafter"/>
</dbReference>
<dbReference type="PANTHER" id="PTHR30055">
    <property type="entry name" value="HTH-TYPE TRANSCRIPTIONAL REGULATOR RUTR"/>
    <property type="match status" value="1"/>
</dbReference>
<feature type="DNA-binding region" description="H-T-H motif" evidence="4">
    <location>
        <begin position="34"/>
        <end position="53"/>
    </location>
</feature>
<keyword evidence="2 4" id="KW-0238">DNA-binding</keyword>
<reference evidence="6 7" key="1">
    <citation type="submission" date="2019-10" db="EMBL/GenBank/DDBJ databases">
        <title>Nocardia macrotermitis sp. nov. and Nocardia aurantia sp. nov., isolated from the gut of fungus growing-termite Macrotermes natalensis.</title>
        <authorList>
            <person name="Benndorf R."/>
            <person name="Schwitalla J."/>
            <person name="Martin K."/>
            <person name="De Beer W."/>
            <person name="Kaster A.-K."/>
            <person name="Vollmers J."/>
            <person name="Poulsen M."/>
            <person name="Beemelmanns C."/>
        </authorList>
    </citation>
    <scope>NUCLEOTIDE SEQUENCE [LARGE SCALE GENOMIC DNA]</scope>
    <source>
        <strain evidence="6 7">RB56</strain>
    </source>
</reference>
<dbReference type="GO" id="GO:0003700">
    <property type="term" value="F:DNA-binding transcription factor activity"/>
    <property type="evidence" value="ECO:0007669"/>
    <property type="project" value="TreeGrafter"/>
</dbReference>
<dbReference type="Gene3D" id="1.10.357.10">
    <property type="entry name" value="Tetracycline Repressor, domain 2"/>
    <property type="match status" value="1"/>
</dbReference>
<evidence type="ECO:0000313" key="6">
    <source>
        <dbReference type="EMBL" id="MQY25304.1"/>
    </source>
</evidence>
<dbReference type="PRINTS" id="PR00455">
    <property type="entry name" value="HTHTETR"/>
</dbReference>
<keyword evidence="1" id="KW-0805">Transcription regulation</keyword>
<keyword evidence="7" id="KW-1185">Reference proteome</keyword>
<evidence type="ECO:0000256" key="4">
    <source>
        <dbReference type="PROSITE-ProRule" id="PRU00335"/>
    </source>
</evidence>
<evidence type="ECO:0000256" key="1">
    <source>
        <dbReference type="ARBA" id="ARBA00023015"/>
    </source>
</evidence>
<dbReference type="InterPro" id="IPR050109">
    <property type="entry name" value="HTH-type_TetR-like_transc_reg"/>
</dbReference>
<dbReference type="RefSeq" id="WP_153339196.1">
    <property type="nucleotide sequence ID" value="NZ_WEGI01000002.1"/>
</dbReference>
<proteinExistence type="predicted"/>
<dbReference type="AlphaFoldDB" id="A0A7K0DKI1"/>
<dbReference type="SUPFAM" id="SSF46689">
    <property type="entry name" value="Homeodomain-like"/>
    <property type="match status" value="1"/>
</dbReference>
<dbReference type="PROSITE" id="PS50977">
    <property type="entry name" value="HTH_TETR_2"/>
    <property type="match status" value="1"/>
</dbReference>
<dbReference type="Proteomes" id="UP000431401">
    <property type="component" value="Unassembled WGS sequence"/>
</dbReference>
<protein>
    <recommendedName>
        <fullName evidence="5">HTH tetR-type domain-containing protein</fullName>
    </recommendedName>
</protein>
<organism evidence="6 7">
    <name type="scientific">Nocardia aurantia</name>
    <dbReference type="NCBI Taxonomy" id="2585199"/>
    <lineage>
        <taxon>Bacteria</taxon>
        <taxon>Bacillati</taxon>
        <taxon>Actinomycetota</taxon>
        <taxon>Actinomycetes</taxon>
        <taxon>Mycobacteriales</taxon>
        <taxon>Nocardiaceae</taxon>
        <taxon>Nocardia</taxon>
    </lineage>
</organism>
<dbReference type="OrthoDB" id="3474596at2"/>
<evidence type="ECO:0000256" key="2">
    <source>
        <dbReference type="ARBA" id="ARBA00023125"/>
    </source>
</evidence>
<name>A0A7K0DKI1_9NOCA</name>
<dbReference type="InterPro" id="IPR001647">
    <property type="entry name" value="HTH_TetR"/>
</dbReference>